<reference evidence="3" key="1">
    <citation type="journal article" date="2019" name="Int. J. Syst. Evol. Microbiol.">
        <title>The Global Catalogue of Microorganisms (GCM) 10K type strain sequencing project: providing services to taxonomists for standard genome sequencing and annotation.</title>
        <authorList>
            <consortium name="The Broad Institute Genomics Platform"/>
            <consortium name="The Broad Institute Genome Sequencing Center for Infectious Disease"/>
            <person name="Wu L."/>
            <person name="Ma J."/>
        </authorList>
    </citation>
    <scope>NUCLEOTIDE SEQUENCE [LARGE SCALE GENOMIC DNA]</scope>
    <source>
        <strain evidence="3">JCM 32148</strain>
    </source>
</reference>
<dbReference type="EMBL" id="JBHTHM010000044">
    <property type="protein sequence ID" value="MFD0782784.1"/>
    <property type="molecule type" value="Genomic_DNA"/>
</dbReference>
<keyword evidence="3" id="KW-1185">Reference proteome</keyword>
<dbReference type="Pfam" id="PF00753">
    <property type="entry name" value="Lactamase_B"/>
    <property type="match status" value="1"/>
</dbReference>
<dbReference type="Gene3D" id="3.60.15.10">
    <property type="entry name" value="Ribonuclease Z/Hydroxyacylglutathione hydrolase-like"/>
    <property type="match status" value="1"/>
</dbReference>
<dbReference type="SUPFAM" id="SSF56281">
    <property type="entry name" value="Metallo-hydrolase/oxidoreductase"/>
    <property type="match status" value="1"/>
</dbReference>
<comment type="caution">
    <text evidence="2">The sequence shown here is derived from an EMBL/GenBank/DDBJ whole genome shotgun (WGS) entry which is preliminary data.</text>
</comment>
<proteinExistence type="predicted"/>
<accession>A0ABW2ZWL3</accession>
<organism evidence="2 3">
    <name type="scientific">Micromonospora azadirachtae</name>
    <dbReference type="NCBI Taxonomy" id="1970735"/>
    <lineage>
        <taxon>Bacteria</taxon>
        <taxon>Bacillati</taxon>
        <taxon>Actinomycetota</taxon>
        <taxon>Actinomycetes</taxon>
        <taxon>Micromonosporales</taxon>
        <taxon>Micromonosporaceae</taxon>
        <taxon>Micromonospora</taxon>
    </lineage>
</organism>
<protein>
    <submittedName>
        <fullName evidence="2">MBL fold metallo-hydrolase</fullName>
    </submittedName>
</protein>
<feature type="non-terminal residue" evidence="2">
    <location>
        <position position="1"/>
    </location>
</feature>
<evidence type="ECO:0000259" key="1">
    <source>
        <dbReference type="Pfam" id="PF00753"/>
    </source>
</evidence>
<gene>
    <name evidence="2" type="ORF">ACFQZ8_02410</name>
</gene>
<evidence type="ECO:0000313" key="3">
    <source>
        <dbReference type="Proteomes" id="UP001597053"/>
    </source>
</evidence>
<dbReference type="InterPro" id="IPR036866">
    <property type="entry name" value="RibonucZ/Hydroxyglut_hydro"/>
</dbReference>
<dbReference type="Proteomes" id="UP001597053">
    <property type="component" value="Unassembled WGS sequence"/>
</dbReference>
<name>A0ABW2ZWL3_9ACTN</name>
<feature type="domain" description="Metallo-beta-lactamase" evidence="1">
    <location>
        <begin position="1"/>
        <end position="71"/>
    </location>
</feature>
<dbReference type="InterPro" id="IPR001279">
    <property type="entry name" value="Metallo-B-lactamas"/>
</dbReference>
<sequence length="80" mass="8530">PGHTPGHQCVLVEADESRLLLTGDLLVHAVQLVAPELGYAHEEDPTTARTSRTNLLRAMSEAGPTILATPHLGTAFLPRP</sequence>
<evidence type="ECO:0000313" key="2">
    <source>
        <dbReference type="EMBL" id="MFD0782784.1"/>
    </source>
</evidence>